<dbReference type="STRING" id="77020.A0A0M8MYS8"/>
<comment type="caution">
    <text evidence="18">The sequence shown here is derived from an EMBL/GenBank/DDBJ whole genome shotgun (WGS) entry which is preliminary data.</text>
</comment>
<dbReference type="Gene3D" id="1.20.920.10">
    <property type="entry name" value="Bromodomain-like"/>
    <property type="match status" value="1"/>
</dbReference>
<name>A0A0M8MYS8_9BASI</name>
<dbReference type="SMART" id="SM00573">
    <property type="entry name" value="HSA"/>
    <property type="match status" value="1"/>
</dbReference>
<dbReference type="CDD" id="cd18793">
    <property type="entry name" value="SF2_C_SNF"/>
    <property type="match status" value="1"/>
</dbReference>
<dbReference type="Pfam" id="PF00271">
    <property type="entry name" value="Helicase_C"/>
    <property type="match status" value="1"/>
</dbReference>
<dbReference type="EMBL" id="LGAV01000001">
    <property type="protein sequence ID" value="KOS16271.1"/>
    <property type="molecule type" value="Genomic_DNA"/>
</dbReference>
<evidence type="ECO:0000259" key="13">
    <source>
        <dbReference type="PROSITE" id="PS50014"/>
    </source>
</evidence>
<dbReference type="GO" id="GO:0006338">
    <property type="term" value="P:chromatin remodeling"/>
    <property type="evidence" value="ECO:0007669"/>
    <property type="project" value="UniProtKB-ARBA"/>
</dbReference>
<evidence type="ECO:0000256" key="11">
    <source>
        <dbReference type="SAM" id="Coils"/>
    </source>
</evidence>
<dbReference type="InterPro" id="IPR001650">
    <property type="entry name" value="Helicase_C-like"/>
</dbReference>
<dbReference type="SUPFAM" id="SSF52540">
    <property type="entry name" value="P-loop containing nucleoside triphosphate hydrolases"/>
    <property type="match status" value="2"/>
</dbReference>
<feature type="compositionally biased region" description="Low complexity" evidence="12">
    <location>
        <begin position="1253"/>
        <end position="1263"/>
    </location>
</feature>
<dbReference type="GO" id="GO:0006366">
    <property type="term" value="P:transcription by RNA polymerase II"/>
    <property type="evidence" value="ECO:0007669"/>
    <property type="project" value="UniProtKB-ARBA"/>
</dbReference>
<dbReference type="GO" id="GO:0006355">
    <property type="term" value="P:regulation of DNA-templated transcription"/>
    <property type="evidence" value="ECO:0007669"/>
    <property type="project" value="InterPro"/>
</dbReference>
<dbReference type="InterPro" id="IPR038718">
    <property type="entry name" value="SNF2-like_sf"/>
</dbReference>
<dbReference type="PROSITE" id="PS51666">
    <property type="entry name" value="QLQ"/>
    <property type="match status" value="1"/>
</dbReference>
<keyword evidence="8" id="KW-0804">Transcription</keyword>
<organism evidence="18 19">
    <name type="scientific">Malassezia pachydermatis</name>
    <dbReference type="NCBI Taxonomy" id="77020"/>
    <lineage>
        <taxon>Eukaryota</taxon>
        <taxon>Fungi</taxon>
        <taxon>Dikarya</taxon>
        <taxon>Basidiomycota</taxon>
        <taxon>Ustilaginomycotina</taxon>
        <taxon>Malasseziomycetes</taxon>
        <taxon>Malasseziales</taxon>
        <taxon>Malasseziaceae</taxon>
        <taxon>Malassezia</taxon>
    </lineage>
</organism>
<dbReference type="Gene3D" id="3.40.50.300">
    <property type="entry name" value="P-loop containing nucleotide triphosphate hydrolases"/>
    <property type="match status" value="1"/>
</dbReference>
<feature type="region of interest" description="Disordered" evidence="12">
    <location>
        <begin position="1"/>
        <end position="20"/>
    </location>
</feature>
<dbReference type="InterPro" id="IPR014978">
    <property type="entry name" value="Gln-Leu-Gln_QLQ"/>
</dbReference>
<feature type="compositionally biased region" description="Low complexity" evidence="12">
    <location>
        <begin position="96"/>
        <end position="155"/>
    </location>
</feature>
<dbReference type="GO" id="GO:0016787">
    <property type="term" value="F:hydrolase activity"/>
    <property type="evidence" value="ECO:0007669"/>
    <property type="project" value="UniProtKB-KW"/>
</dbReference>
<dbReference type="FunFam" id="3.40.50.300:FF:000843">
    <property type="entry name" value="Chromatin structure-remodeling complex subunit snf21"/>
    <property type="match status" value="1"/>
</dbReference>
<evidence type="ECO:0000259" key="15">
    <source>
        <dbReference type="PROSITE" id="PS51194"/>
    </source>
</evidence>
<dbReference type="OrthoDB" id="5857104at2759"/>
<evidence type="ECO:0000313" key="19">
    <source>
        <dbReference type="Proteomes" id="UP000037751"/>
    </source>
</evidence>
<comment type="subcellular location">
    <subcellularLocation>
        <location evidence="1">Nucleus</location>
    </subcellularLocation>
</comment>
<dbReference type="Gene3D" id="1.20.5.170">
    <property type="match status" value="1"/>
</dbReference>
<dbReference type="InterPro" id="IPR036427">
    <property type="entry name" value="Bromodomain-like_sf"/>
</dbReference>
<dbReference type="InterPro" id="IPR014001">
    <property type="entry name" value="Helicase_ATP-bd"/>
</dbReference>
<dbReference type="SUPFAM" id="SSF47370">
    <property type="entry name" value="Bromodomain"/>
    <property type="match status" value="1"/>
</dbReference>
<evidence type="ECO:0000313" key="18">
    <source>
        <dbReference type="EMBL" id="KOS16271.1"/>
    </source>
</evidence>
<feature type="region of interest" description="Disordered" evidence="12">
    <location>
        <begin position="91"/>
        <end position="156"/>
    </location>
</feature>
<dbReference type="Pfam" id="PF08880">
    <property type="entry name" value="QLQ"/>
    <property type="match status" value="1"/>
</dbReference>
<dbReference type="GO" id="GO:0042393">
    <property type="term" value="F:histone binding"/>
    <property type="evidence" value="ECO:0007669"/>
    <property type="project" value="InterPro"/>
</dbReference>
<dbReference type="RefSeq" id="XP_017993903.1">
    <property type="nucleotide sequence ID" value="XM_018138023.1"/>
</dbReference>
<dbReference type="SMART" id="SM00487">
    <property type="entry name" value="DEXDc"/>
    <property type="match status" value="1"/>
</dbReference>
<keyword evidence="9" id="KW-0539">Nucleus</keyword>
<feature type="domain" description="Bromo" evidence="13">
    <location>
        <begin position="1296"/>
        <end position="1366"/>
    </location>
</feature>
<sequence>MPQPVIPPASTDATGAAPTATPAQLFAQLPPHIQQQLSGMTKERLQQIVARMQQLKAAGQTEQSSPEFAALAQTLKAFQYLQQLRMQQLAAVQTRTQPSPGAATPTPQPAAQDTTPTPDTMPRPAAASTSAAPSTAATPAATTLAASAQESSALTPDQLTALRSQVSAYKQLARNQPMAAQMPTHVTDLATSNPAAASSVAQKVVDAAADAHAAHVAAHGPDALASAQPSSTWSETDLARLPTDDPSSKVYPYNAYVHPFTLLGKPSLPGGDDLATLHQRLLLPSLSPAGVDARLLLEERERFIQTRIQQRIRELESFPAIMAQVPTSSDAAASDAPLDEQIAQGLGASRTSNAKVKALIELKSLHLLERQKQMREKILASMHLATSLGLDRSAFRRVRKQALRDARVTEQLERKQRAERERKVKQRHTDYLSMICTHGKDLLAAHSKASDQAKKIGRMVLKLHTDTEREEQKRIERVAKERLNALKADDEEAYLKLIDTAKDTRITHLLQQTDAYLDSLAQAVRAQQADDAHADWHAADLPEGGAVDETTFGASRQEDGDDAGRSDYYSVAHRIQEKITEQPSILVGGKLKEYQMKGLQWMVSLYNNRLNGILADEMGLGKTIQTISLITFLIENKKQNGPYLVIVPLSTLTNWVNEFNKWAPSVSTLVYKGTPTVRKQLAQQLKMGTFQVLLTTYEYIIKEKNLLGKIKWTHMIIDEGHRMKNTQSKLTITLTQSYTSRYRLLLTGTPLQNNLPELWALLNFVLPKIFNSIKSFDEWFNTPFVNTGTGDNSMQLNEEEALLIIKRLHKVLRPFLLRRLKKDVEAELPDKVEKVIKCRMSALQAKLYQQMKRHKVILGGDAGAKGSKPMGIRGLQNAIMQLRKICNHPYAFEQVEATINPTKENGPDLYRVAGKFELLDRILPKLFATGHRVLIFFQMTAIMDIMEDFLRFRGIKYLRLDGSTKPDDRSLLLKQFNEPGSEYDVFILSTRAGGLGLNLQSADTVIIYDSDWNPHQDLQAQDRAHRIGQKVEVRILRLVTEKSVEETILARAQSKLEINGKVIQAGKFDNQATADERELLLRAMLEADNEEEDEMERGELNDDELNELLARSEEEVAKFQEVDRERRADEELEWQASGHTGPLPERLIQESELPEIYQRDFDTEAIDGTASEQPTSRRRQVVHYDDGLTEDQFLRALEGEEDLNQVVERKRERAERRRLKQLAQAEAESADTSMDTAERKRKLTDDDVDSEADTSMTLSTSDSTSKRRKVDEMAETIKAALLQCYEAVEACEEPETGRLRCGLFMDIPKRSEYPDYHVLIAHPIALKQIKRRIDTRAYKSLDACKADFDLMFSNARTYNQEGSLVWLDAEALEQTFNETLAKVRPQVEQQADSSEGVKAESDTMDPEGTPDPTPRPKVGMKIKLSMAGRRSK</sequence>
<dbReference type="Gene3D" id="3.40.50.10810">
    <property type="entry name" value="Tandem AAA-ATPase domain"/>
    <property type="match status" value="1"/>
</dbReference>
<evidence type="ECO:0000259" key="14">
    <source>
        <dbReference type="PROSITE" id="PS51192"/>
    </source>
</evidence>
<keyword evidence="11" id="KW-0175">Coiled coil</keyword>
<feature type="domain" description="QLQ" evidence="17">
    <location>
        <begin position="153"/>
        <end position="192"/>
    </location>
</feature>
<dbReference type="VEuPathDB" id="FungiDB:Malapachy_3555"/>
<proteinExistence type="predicted"/>
<dbReference type="PANTHER" id="PTHR10799">
    <property type="entry name" value="SNF2/RAD54 HELICASE FAMILY"/>
    <property type="match status" value="1"/>
</dbReference>
<dbReference type="InterPro" id="IPR049730">
    <property type="entry name" value="SNF2/RAD54-like_C"/>
</dbReference>
<dbReference type="Pfam" id="PF07529">
    <property type="entry name" value="HSA"/>
    <property type="match status" value="1"/>
</dbReference>
<gene>
    <name evidence="18" type="ORF">Malapachy_3555</name>
</gene>
<keyword evidence="6" id="KW-0805">Transcription regulation</keyword>
<dbReference type="InterPro" id="IPR027417">
    <property type="entry name" value="P-loop_NTPase"/>
</dbReference>
<dbReference type="CDD" id="cd17996">
    <property type="entry name" value="DEXHc_SMARCA2_SMARCA4"/>
    <property type="match status" value="1"/>
</dbReference>
<dbReference type="Pfam" id="PF00176">
    <property type="entry name" value="SNF2-rel_dom"/>
    <property type="match status" value="1"/>
</dbReference>
<dbReference type="SMART" id="SM00951">
    <property type="entry name" value="QLQ"/>
    <property type="match status" value="1"/>
</dbReference>
<evidence type="ECO:0000256" key="8">
    <source>
        <dbReference type="ARBA" id="ARBA00023163"/>
    </source>
</evidence>
<dbReference type="FunFam" id="1.20.5.170:FF:000104">
    <property type="entry name" value="Probable SNF2-component of SWI/SNF global transcription activator complex"/>
    <property type="match status" value="1"/>
</dbReference>
<evidence type="ECO:0000256" key="4">
    <source>
        <dbReference type="ARBA" id="ARBA00022806"/>
    </source>
</evidence>
<keyword evidence="7 10" id="KW-0103">Bromodomain</keyword>
<dbReference type="InterPro" id="IPR001487">
    <property type="entry name" value="Bromodomain"/>
</dbReference>
<dbReference type="GeneID" id="28729899"/>
<evidence type="ECO:0000259" key="16">
    <source>
        <dbReference type="PROSITE" id="PS51204"/>
    </source>
</evidence>
<keyword evidence="4" id="KW-0347">Helicase</keyword>
<evidence type="ECO:0000256" key="9">
    <source>
        <dbReference type="ARBA" id="ARBA00023242"/>
    </source>
</evidence>
<feature type="region of interest" description="Disordered" evidence="12">
    <location>
        <begin position="1218"/>
        <end position="1269"/>
    </location>
</feature>
<feature type="domain" description="Helicase C-terminal" evidence="15">
    <location>
        <begin position="918"/>
        <end position="1080"/>
    </location>
</feature>
<dbReference type="GO" id="GO:0005634">
    <property type="term" value="C:nucleus"/>
    <property type="evidence" value="ECO:0007669"/>
    <property type="project" value="UniProtKB-SubCell"/>
</dbReference>
<dbReference type="Proteomes" id="UP000037751">
    <property type="component" value="Unassembled WGS sequence"/>
</dbReference>
<dbReference type="GO" id="GO:0005524">
    <property type="term" value="F:ATP binding"/>
    <property type="evidence" value="ECO:0007669"/>
    <property type="project" value="UniProtKB-KW"/>
</dbReference>
<dbReference type="GO" id="GO:1902494">
    <property type="term" value="C:catalytic complex"/>
    <property type="evidence" value="ECO:0007669"/>
    <property type="project" value="UniProtKB-ARBA"/>
</dbReference>
<keyword evidence="2" id="KW-0547">Nucleotide-binding</keyword>
<dbReference type="Pfam" id="PF00439">
    <property type="entry name" value="Bromodomain"/>
    <property type="match status" value="1"/>
</dbReference>
<keyword evidence="3" id="KW-0378">Hydrolase</keyword>
<dbReference type="SMART" id="SM00297">
    <property type="entry name" value="BROMO"/>
    <property type="match status" value="1"/>
</dbReference>
<dbReference type="Pfam" id="PF14619">
    <property type="entry name" value="SnAC"/>
    <property type="match status" value="1"/>
</dbReference>
<evidence type="ECO:0000259" key="17">
    <source>
        <dbReference type="PROSITE" id="PS51666"/>
    </source>
</evidence>
<dbReference type="InterPro" id="IPR014012">
    <property type="entry name" value="HSA_dom"/>
</dbReference>
<dbReference type="FunFam" id="3.40.50.10810:FF:000008">
    <property type="entry name" value="Chromatin structure-remodeling complex subunit snf21"/>
    <property type="match status" value="1"/>
</dbReference>
<dbReference type="PROSITE" id="PS50014">
    <property type="entry name" value="BROMODOMAIN_2"/>
    <property type="match status" value="1"/>
</dbReference>
<feature type="coiled-coil region" evidence="11">
    <location>
        <begin position="1095"/>
        <end position="1122"/>
    </location>
</feature>
<keyword evidence="19" id="KW-1185">Reference proteome</keyword>
<dbReference type="PROSITE" id="PS51194">
    <property type="entry name" value="HELICASE_CTER"/>
    <property type="match status" value="1"/>
</dbReference>
<evidence type="ECO:0000256" key="1">
    <source>
        <dbReference type="ARBA" id="ARBA00004123"/>
    </source>
</evidence>
<feature type="compositionally biased region" description="Low complexity" evidence="12">
    <location>
        <begin position="8"/>
        <end position="20"/>
    </location>
</feature>
<evidence type="ECO:0000256" key="6">
    <source>
        <dbReference type="ARBA" id="ARBA00023015"/>
    </source>
</evidence>
<accession>A0A0M8MYS8</accession>
<feature type="domain" description="Helicase ATP-binding" evidence="14">
    <location>
        <begin position="603"/>
        <end position="768"/>
    </location>
</feature>
<keyword evidence="5" id="KW-0067">ATP-binding</keyword>
<evidence type="ECO:0000256" key="10">
    <source>
        <dbReference type="PROSITE-ProRule" id="PRU00035"/>
    </source>
</evidence>
<evidence type="ECO:0000256" key="5">
    <source>
        <dbReference type="ARBA" id="ARBA00022840"/>
    </source>
</evidence>
<feature type="region of interest" description="Disordered" evidence="12">
    <location>
        <begin position="544"/>
        <end position="564"/>
    </location>
</feature>
<dbReference type="InterPro" id="IPR000330">
    <property type="entry name" value="SNF2_N"/>
</dbReference>
<reference evidence="18 19" key="1">
    <citation type="submission" date="2015-07" db="EMBL/GenBank/DDBJ databases">
        <title>Draft Genome Sequence of Malassezia furfur CBS1878 and Malassezia pachydermatis CBS1879.</title>
        <authorList>
            <person name="Triana S."/>
            <person name="Ohm R."/>
            <person name="Gonzalez A."/>
            <person name="DeCock H."/>
            <person name="Restrepo S."/>
            <person name="Celis A."/>
        </authorList>
    </citation>
    <scope>NUCLEOTIDE SEQUENCE [LARGE SCALE GENOMIC DNA]</scope>
    <source>
        <strain evidence="18 19">CBS 1879</strain>
    </source>
</reference>
<dbReference type="SMART" id="SM01314">
    <property type="entry name" value="SnAC"/>
    <property type="match status" value="1"/>
</dbReference>
<evidence type="ECO:0000256" key="3">
    <source>
        <dbReference type="ARBA" id="ARBA00022801"/>
    </source>
</evidence>
<dbReference type="GO" id="GO:0005694">
    <property type="term" value="C:chromosome"/>
    <property type="evidence" value="ECO:0007669"/>
    <property type="project" value="UniProtKB-ARBA"/>
</dbReference>
<dbReference type="GO" id="GO:0004386">
    <property type="term" value="F:helicase activity"/>
    <property type="evidence" value="ECO:0007669"/>
    <property type="project" value="UniProtKB-KW"/>
</dbReference>
<evidence type="ECO:0000256" key="2">
    <source>
        <dbReference type="ARBA" id="ARBA00022741"/>
    </source>
</evidence>
<feature type="region of interest" description="Disordered" evidence="12">
    <location>
        <begin position="1384"/>
        <end position="1432"/>
    </location>
</feature>
<protein>
    <submittedName>
        <fullName evidence="18">Snf2-family atp dependent chromatin remodeling factor snf21</fullName>
    </submittedName>
</protein>
<feature type="domain" description="HSA" evidence="16">
    <location>
        <begin position="416"/>
        <end position="488"/>
    </location>
</feature>
<dbReference type="PROSITE" id="PS51204">
    <property type="entry name" value="HSA"/>
    <property type="match status" value="1"/>
</dbReference>
<dbReference type="PRINTS" id="PR00503">
    <property type="entry name" value="BROMODOMAIN"/>
</dbReference>
<evidence type="ECO:0000256" key="12">
    <source>
        <dbReference type="SAM" id="MobiDB-lite"/>
    </source>
</evidence>
<dbReference type="InterPro" id="IPR029295">
    <property type="entry name" value="SnAC"/>
</dbReference>
<evidence type="ECO:0000256" key="7">
    <source>
        <dbReference type="ARBA" id="ARBA00023117"/>
    </source>
</evidence>
<dbReference type="SMART" id="SM00490">
    <property type="entry name" value="HELICc"/>
    <property type="match status" value="1"/>
</dbReference>
<dbReference type="PROSITE" id="PS51192">
    <property type="entry name" value="HELICASE_ATP_BIND_1"/>
    <property type="match status" value="1"/>
</dbReference>